<evidence type="ECO:0000256" key="2">
    <source>
        <dbReference type="SAM" id="SignalP"/>
    </source>
</evidence>
<dbReference type="OMA" id="WTITEAT"/>
<keyword evidence="4" id="KW-1185">Reference proteome</keyword>
<gene>
    <name evidence="3" type="ORF">AK812_SmicGene4511</name>
</gene>
<dbReference type="EMBL" id="LSRX01000056">
    <property type="protein sequence ID" value="OLQ11628.1"/>
    <property type="molecule type" value="Genomic_DNA"/>
</dbReference>
<feature type="compositionally biased region" description="Basic residues" evidence="1">
    <location>
        <begin position="68"/>
        <end position="90"/>
    </location>
</feature>
<name>A0A1Q9EW05_SYMMI</name>
<dbReference type="AlphaFoldDB" id="A0A1Q9EW05"/>
<feature type="region of interest" description="Disordered" evidence="1">
    <location>
        <begin position="56"/>
        <end position="90"/>
    </location>
</feature>
<protein>
    <recommendedName>
        <fullName evidence="5">Secreted protein</fullName>
    </recommendedName>
</protein>
<organism evidence="3 4">
    <name type="scientific">Symbiodinium microadriaticum</name>
    <name type="common">Dinoflagellate</name>
    <name type="synonym">Zooxanthella microadriatica</name>
    <dbReference type="NCBI Taxonomy" id="2951"/>
    <lineage>
        <taxon>Eukaryota</taxon>
        <taxon>Sar</taxon>
        <taxon>Alveolata</taxon>
        <taxon>Dinophyceae</taxon>
        <taxon>Suessiales</taxon>
        <taxon>Symbiodiniaceae</taxon>
        <taxon>Symbiodinium</taxon>
    </lineage>
</organism>
<proteinExistence type="predicted"/>
<accession>A0A1Q9EW05</accession>
<feature type="signal peptide" evidence="2">
    <location>
        <begin position="1"/>
        <end position="22"/>
    </location>
</feature>
<dbReference type="Proteomes" id="UP000186817">
    <property type="component" value="Unassembled WGS sequence"/>
</dbReference>
<evidence type="ECO:0000313" key="4">
    <source>
        <dbReference type="Proteomes" id="UP000186817"/>
    </source>
</evidence>
<sequence length="90" mass="10890">MRRIRLLPFIALLAWNLWSMFSQTRWTITEATATASIADALLRRGGRRFFTKRFRDARGGDDDDEDRRRKRLHRVSRRRGGHRLRSQRRH</sequence>
<comment type="caution">
    <text evidence="3">The sequence shown here is derived from an EMBL/GenBank/DDBJ whole genome shotgun (WGS) entry which is preliminary data.</text>
</comment>
<evidence type="ECO:0008006" key="5">
    <source>
        <dbReference type="Google" id="ProtNLM"/>
    </source>
</evidence>
<keyword evidence="2" id="KW-0732">Signal</keyword>
<reference evidence="3 4" key="1">
    <citation type="submission" date="2016-02" db="EMBL/GenBank/DDBJ databases">
        <title>Genome analysis of coral dinoflagellate symbionts highlights evolutionary adaptations to a symbiotic lifestyle.</title>
        <authorList>
            <person name="Aranda M."/>
            <person name="Li Y."/>
            <person name="Liew Y.J."/>
            <person name="Baumgarten S."/>
            <person name="Simakov O."/>
            <person name="Wilson M."/>
            <person name="Piel J."/>
            <person name="Ashoor H."/>
            <person name="Bougouffa S."/>
            <person name="Bajic V.B."/>
            <person name="Ryu T."/>
            <person name="Ravasi T."/>
            <person name="Bayer T."/>
            <person name="Micklem G."/>
            <person name="Kim H."/>
            <person name="Bhak J."/>
            <person name="Lajeunesse T.C."/>
            <person name="Voolstra C.R."/>
        </authorList>
    </citation>
    <scope>NUCLEOTIDE SEQUENCE [LARGE SCALE GENOMIC DNA]</scope>
    <source>
        <strain evidence="3 4">CCMP2467</strain>
    </source>
</reference>
<evidence type="ECO:0000313" key="3">
    <source>
        <dbReference type="EMBL" id="OLQ11628.1"/>
    </source>
</evidence>
<evidence type="ECO:0000256" key="1">
    <source>
        <dbReference type="SAM" id="MobiDB-lite"/>
    </source>
</evidence>
<feature type="chain" id="PRO_5012299761" description="Secreted protein" evidence="2">
    <location>
        <begin position="23"/>
        <end position="90"/>
    </location>
</feature>